<feature type="compositionally biased region" description="Basic and acidic residues" evidence="6">
    <location>
        <begin position="123"/>
        <end position="143"/>
    </location>
</feature>
<dbReference type="PROSITE" id="PS51216">
    <property type="entry name" value="NEBULIN"/>
    <property type="match status" value="1"/>
</dbReference>
<dbReference type="SUPFAM" id="SSF57716">
    <property type="entry name" value="Glucocorticoid receptor-like (DNA-binding domain)"/>
    <property type="match status" value="1"/>
</dbReference>
<dbReference type="AlphaFoldDB" id="A0A210PFR4"/>
<dbReference type="InterPro" id="IPR001781">
    <property type="entry name" value="Znf_LIM"/>
</dbReference>
<keyword evidence="4 5" id="KW-0440">LIM domain</keyword>
<evidence type="ECO:0000256" key="3">
    <source>
        <dbReference type="ARBA" id="ARBA00022833"/>
    </source>
</evidence>
<reference evidence="8 9" key="1">
    <citation type="journal article" date="2017" name="Nat. Ecol. Evol.">
        <title>Scallop genome provides insights into evolution of bilaterian karyotype and development.</title>
        <authorList>
            <person name="Wang S."/>
            <person name="Zhang J."/>
            <person name="Jiao W."/>
            <person name="Li J."/>
            <person name="Xun X."/>
            <person name="Sun Y."/>
            <person name="Guo X."/>
            <person name="Huan P."/>
            <person name="Dong B."/>
            <person name="Zhang L."/>
            <person name="Hu X."/>
            <person name="Sun X."/>
            <person name="Wang J."/>
            <person name="Zhao C."/>
            <person name="Wang Y."/>
            <person name="Wang D."/>
            <person name="Huang X."/>
            <person name="Wang R."/>
            <person name="Lv J."/>
            <person name="Li Y."/>
            <person name="Zhang Z."/>
            <person name="Liu B."/>
            <person name="Lu W."/>
            <person name="Hui Y."/>
            <person name="Liang J."/>
            <person name="Zhou Z."/>
            <person name="Hou R."/>
            <person name="Li X."/>
            <person name="Liu Y."/>
            <person name="Li H."/>
            <person name="Ning X."/>
            <person name="Lin Y."/>
            <person name="Zhao L."/>
            <person name="Xing Q."/>
            <person name="Dou J."/>
            <person name="Li Y."/>
            <person name="Mao J."/>
            <person name="Guo H."/>
            <person name="Dou H."/>
            <person name="Li T."/>
            <person name="Mu C."/>
            <person name="Jiang W."/>
            <person name="Fu Q."/>
            <person name="Fu X."/>
            <person name="Miao Y."/>
            <person name="Liu J."/>
            <person name="Yu Q."/>
            <person name="Li R."/>
            <person name="Liao H."/>
            <person name="Li X."/>
            <person name="Kong Y."/>
            <person name="Jiang Z."/>
            <person name="Chourrout D."/>
            <person name="Li R."/>
            <person name="Bao Z."/>
        </authorList>
    </citation>
    <scope>NUCLEOTIDE SEQUENCE [LARGE SCALE GENOMIC DNA]</scope>
    <source>
        <strain evidence="8 9">PY_sf001</strain>
    </source>
</reference>
<feature type="domain" description="LIM zinc-binding" evidence="7">
    <location>
        <begin position="3"/>
        <end position="63"/>
    </location>
</feature>
<dbReference type="PROSITE" id="PS50023">
    <property type="entry name" value="LIM_DOMAIN_2"/>
    <property type="match status" value="1"/>
</dbReference>
<protein>
    <submittedName>
        <fullName evidence="8">LIM and SH3 domain protein F42H10.3</fullName>
    </submittedName>
</protein>
<dbReference type="Gene3D" id="2.10.110.10">
    <property type="entry name" value="Cysteine Rich Protein"/>
    <property type="match status" value="1"/>
</dbReference>
<dbReference type="PANTHER" id="PTHR46218:SF4">
    <property type="entry name" value="LIM AND SH3 DOMAIN PROTEIN LASP"/>
    <property type="match status" value="1"/>
</dbReference>
<dbReference type="EMBL" id="NEDP02076732">
    <property type="protein sequence ID" value="OWF35329.1"/>
    <property type="molecule type" value="Genomic_DNA"/>
</dbReference>
<dbReference type="GO" id="GO:0005925">
    <property type="term" value="C:focal adhesion"/>
    <property type="evidence" value="ECO:0007669"/>
    <property type="project" value="TreeGrafter"/>
</dbReference>
<feature type="compositionally biased region" description="Polar residues" evidence="6">
    <location>
        <begin position="177"/>
        <end position="186"/>
    </location>
</feature>
<dbReference type="CDD" id="cd09447">
    <property type="entry name" value="LIM_LASP"/>
    <property type="match status" value="1"/>
</dbReference>
<proteinExistence type="predicted"/>
<gene>
    <name evidence="8" type="ORF">KP79_PYT03897</name>
</gene>
<dbReference type="SMART" id="SM00227">
    <property type="entry name" value="NEBU"/>
    <property type="match status" value="2"/>
</dbReference>
<evidence type="ECO:0000313" key="8">
    <source>
        <dbReference type="EMBL" id="OWF35329.1"/>
    </source>
</evidence>
<comment type="caution">
    <text evidence="8">The sequence shown here is derived from an EMBL/GenBank/DDBJ whole genome shotgun (WGS) entry which is preliminary data.</text>
</comment>
<dbReference type="SMART" id="SM00132">
    <property type="entry name" value="LIM"/>
    <property type="match status" value="1"/>
</dbReference>
<feature type="region of interest" description="Disordered" evidence="6">
    <location>
        <begin position="339"/>
        <end position="389"/>
    </location>
</feature>
<organism evidence="8 9">
    <name type="scientific">Mizuhopecten yessoensis</name>
    <name type="common">Japanese scallop</name>
    <name type="synonym">Patinopecten yessoensis</name>
    <dbReference type="NCBI Taxonomy" id="6573"/>
    <lineage>
        <taxon>Eukaryota</taxon>
        <taxon>Metazoa</taxon>
        <taxon>Spiralia</taxon>
        <taxon>Lophotrochozoa</taxon>
        <taxon>Mollusca</taxon>
        <taxon>Bivalvia</taxon>
        <taxon>Autobranchia</taxon>
        <taxon>Pteriomorphia</taxon>
        <taxon>Pectinida</taxon>
        <taxon>Pectinoidea</taxon>
        <taxon>Pectinidae</taxon>
        <taxon>Mizuhopecten</taxon>
    </lineage>
</organism>
<name>A0A210PFR4_MIZYE</name>
<evidence type="ECO:0000256" key="6">
    <source>
        <dbReference type="SAM" id="MobiDB-lite"/>
    </source>
</evidence>
<evidence type="ECO:0000259" key="7">
    <source>
        <dbReference type="PROSITE" id="PS50023"/>
    </source>
</evidence>
<feature type="compositionally biased region" description="Basic and acidic residues" evidence="6">
    <location>
        <begin position="104"/>
        <end position="113"/>
    </location>
</feature>
<dbReference type="PROSITE" id="PS00478">
    <property type="entry name" value="LIM_DOMAIN_1"/>
    <property type="match status" value="1"/>
</dbReference>
<evidence type="ECO:0000256" key="2">
    <source>
        <dbReference type="ARBA" id="ARBA00022737"/>
    </source>
</evidence>
<evidence type="ECO:0000256" key="5">
    <source>
        <dbReference type="PROSITE-ProRule" id="PRU00125"/>
    </source>
</evidence>
<dbReference type="InterPro" id="IPR051759">
    <property type="entry name" value="LIM-SH3_domain_protein"/>
</dbReference>
<dbReference type="GO" id="GO:0005737">
    <property type="term" value="C:cytoplasm"/>
    <property type="evidence" value="ECO:0007669"/>
    <property type="project" value="UniProtKB-ARBA"/>
</dbReference>
<keyword evidence="3 5" id="KW-0862">Zinc</keyword>
<dbReference type="Proteomes" id="UP000242188">
    <property type="component" value="Unassembled WGS sequence"/>
</dbReference>
<sequence>MSKQCAKCMKTVFPVEELKCLDKVWHKGCFRCQECGMSLNMKNYKGYNKLPYCNAHYPKTTHTAVADTPESRRIAENTKIQSNIKYHAEFEKSKGAKISIADDPETKRVRKNMETISNISYHGDLDKRSKMEMNRPVEQEANQHRRRPGSTGDYEPRARQPGSISDYDPKANKGGTPYSQRQSQGTAVYDSRTGVDSHQRYSTGSSSSIQNGSQGRKVGSISDYDPVNEKYGSIAGQYSGYQQQAQAQQPPPPPPPQQEDPVPQYNPVEVPPPHMDEEEPTTNIPPVTVKEEQVSTTPIVPPIPDDSADVSAEKDAISAQEEDPKMEIHFATPVMMTSPHTVTPVCAPPSPPSEDNRPPAYDPPAPPTEDNDTPPDYCPPPIPSEDLTGGCELILISN</sequence>
<dbReference type="Pfam" id="PF00880">
    <property type="entry name" value="Nebulin"/>
    <property type="match status" value="1"/>
</dbReference>
<feature type="compositionally biased region" description="Pro residues" evidence="6">
    <location>
        <begin position="249"/>
        <end position="258"/>
    </location>
</feature>
<keyword evidence="9" id="KW-1185">Reference proteome</keyword>
<keyword evidence="1 5" id="KW-0479">Metal-binding</keyword>
<dbReference type="OrthoDB" id="5971719at2759"/>
<accession>A0A210PFR4</accession>
<feature type="compositionally biased region" description="Low complexity" evidence="6">
    <location>
        <begin position="202"/>
        <end position="215"/>
    </location>
</feature>
<dbReference type="STRING" id="6573.A0A210PFR4"/>
<dbReference type="GO" id="GO:0046872">
    <property type="term" value="F:metal ion binding"/>
    <property type="evidence" value="ECO:0007669"/>
    <property type="project" value="UniProtKB-KW"/>
</dbReference>
<dbReference type="FunFam" id="2.10.110.10:FF:000087">
    <property type="entry name" value="LIM zinc-binding domain-containing Nebulette"/>
    <property type="match status" value="1"/>
</dbReference>
<dbReference type="InterPro" id="IPR000900">
    <property type="entry name" value="Nebulin_repeat"/>
</dbReference>
<dbReference type="Pfam" id="PF00412">
    <property type="entry name" value="LIM"/>
    <property type="match status" value="1"/>
</dbReference>
<evidence type="ECO:0000256" key="1">
    <source>
        <dbReference type="ARBA" id="ARBA00022723"/>
    </source>
</evidence>
<dbReference type="GO" id="GO:0051015">
    <property type="term" value="F:actin filament binding"/>
    <property type="evidence" value="ECO:0007669"/>
    <property type="project" value="TreeGrafter"/>
</dbReference>
<dbReference type="PANTHER" id="PTHR46218">
    <property type="entry name" value="LASP"/>
    <property type="match status" value="1"/>
</dbReference>
<evidence type="ECO:0000313" key="9">
    <source>
        <dbReference type="Proteomes" id="UP000242188"/>
    </source>
</evidence>
<feature type="region of interest" description="Disordered" evidence="6">
    <location>
        <begin position="101"/>
        <end position="326"/>
    </location>
</feature>
<feature type="compositionally biased region" description="Basic and acidic residues" evidence="6">
    <location>
        <begin position="311"/>
        <end position="326"/>
    </location>
</feature>
<evidence type="ECO:0000256" key="4">
    <source>
        <dbReference type="ARBA" id="ARBA00023038"/>
    </source>
</evidence>
<keyword evidence="2" id="KW-0677">Repeat</keyword>